<keyword evidence="3" id="KW-1185">Reference proteome</keyword>
<dbReference type="EMBL" id="CAJB01000041">
    <property type="protein sequence ID" value="CCH76606.1"/>
    <property type="molecule type" value="Genomic_DNA"/>
</dbReference>
<reference evidence="2 3" key="1">
    <citation type="journal article" date="2013" name="ISME J.">
        <title>A metabolic model for members of the genus Tetrasphaera involved in enhanced biological phosphorus removal.</title>
        <authorList>
            <person name="Kristiansen R."/>
            <person name="Nguyen H.T.T."/>
            <person name="Saunders A.M."/>
            <person name="Nielsen J.L."/>
            <person name="Wimmer R."/>
            <person name="Le V.Q."/>
            <person name="McIlroy S.J."/>
            <person name="Petrovski S."/>
            <person name="Seviour R.J."/>
            <person name="Calteau A."/>
            <person name="Nielsen K.L."/>
            <person name="Nielsen P.H."/>
        </authorList>
    </citation>
    <scope>NUCLEOTIDE SEQUENCE [LARGE SCALE GENOMIC DNA]</scope>
    <source>
        <strain evidence="2 3">T1-X7</strain>
    </source>
</reference>
<evidence type="ECO:0000313" key="2">
    <source>
        <dbReference type="EMBL" id="CCH76606.1"/>
    </source>
</evidence>
<feature type="region of interest" description="Disordered" evidence="1">
    <location>
        <begin position="79"/>
        <end position="111"/>
    </location>
</feature>
<protein>
    <submittedName>
        <fullName evidence="2">Uncharacterized protein</fullName>
    </submittedName>
</protein>
<feature type="compositionally biased region" description="Polar residues" evidence="1">
    <location>
        <begin position="30"/>
        <end position="39"/>
    </location>
</feature>
<comment type="caution">
    <text evidence="2">The sequence shown here is derived from an EMBL/GenBank/DDBJ whole genome shotgun (WGS) entry which is preliminary data.</text>
</comment>
<gene>
    <name evidence="2" type="ORF">BN12_1350017</name>
</gene>
<dbReference type="STRING" id="1194083.BN12_1350017"/>
<dbReference type="Proteomes" id="UP000035721">
    <property type="component" value="Unassembled WGS sequence"/>
</dbReference>
<accession>A0A077LTL3</accession>
<proteinExistence type="predicted"/>
<sequence>MSPVVVPPAGAVVASDARSSRRALLLPSSCPRQEPSSRPTLVPRVVRSSSRHHAGGHENRALTKALRAEVKARFFVPPAGFEPALPPPEGGALSPELRGRHDVGSVIRRAP</sequence>
<dbReference type="AlphaFoldDB" id="A0A077LTL3"/>
<evidence type="ECO:0000256" key="1">
    <source>
        <dbReference type="SAM" id="MobiDB-lite"/>
    </source>
</evidence>
<evidence type="ECO:0000313" key="3">
    <source>
        <dbReference type="Proteomes" id="UP000035721"/>
    </source>
</evidence>
<feature type="region of interest" description="Disordered" evidence="1">
    <location>
        <begin position="25"/>
        <end position="60"/>
    </location>
</feature>
<organism evidence="2 3">
    <name type="scientific">Nostocoides japonicum T1-X7</name>
    <dbReference type="NCBI Taxonomy" id="1194083"/>
    <lineage>
        <taxon>Bacteria</taxon>
        <taxon>Bacillati</taxon>
        <taxon>Actinomycetota</taxon>
        <taxon>Actinomycetes</taxon>
        <taxon>Micrococcales</taxon>
        <taxon>Intrasporangiaceae</taxon>
        <taxon>Nostocoides</taxon>
    </lineage>
</organism>
<name>A0A077LTL3_9MICO</name>